<evidence type="ECO:0000313" key="1">
    <source>
        <dbReference type="EMBL" id="RCJ27519.1"/>
    </source>
</evidence>
<keyword evidence="2" id="KW-1185">Reference proteome</keyword>
<dbReference type="EMBL" id="LXQD01000304">
    <property type="protein sequence ID" value="RCJ27519.1"/>
    <property type="molecule type" value="Genomic_DNA"/>
</dbReference>
<reference evidence="1" key="1">
    <citation type="submission" date="2016-04" db="EMBL/GenBank/DDBJ databases">
        <authorList>
            <person name="Tabuchi Yagui T.R."/>
        </authorList>
    </citation>
    <scope>NUCLEOTIDE SEQUENCE [LARGE SCALE GENOMIC DNA]</scope>
    <source>
        <strain evidence="1">NIES-26</strain>
    </source>
</reference>
<gene>
    <name evidence="1" type="ORF">A6770_25595</name>
</gene>
<comment type="caution">
    <text evidence="1">The sequence shown here is derived from an EMBL/GenBank/DDBJ whole genome shotgun (WGS) entry which is preliminary data.</text>
</comment>
<proteinExistence type="predicted"/>
<organism evidence="1 2">
    <name type="scientific">Nostoc minutum NIES-26</name>
    <dbReference type="NCBI Taxonomy" id="1844469"/>
    <lineage>
        <taxon>Bacteria</taxon>
        <taxon>Bacillati</taxon>
        <taxon>Cyanobacteriota</taxon>
        <taxon>Cyanophyceae</taxon>
        <taxon>Nostocales</taxon>
        <taxon>Nostocaceae</taxon>
        <taxon>Nostoc</taxon>
    </lineage>
</organism>
<accession>A0A367QUA4</accession>
<evidence type="ECO:0000313" key="2">
    <source>
        <dbReference type="Proteomes" id="UP000252107"/>
    </source>
</evidence>
<dbReference type="AlphaFoldDB" id="A0A367QUA4"/>
<dbReference type="Proteomes" id="UP000252107">
    <property type="component" value="Unassembled WGS sequence"/>
</dbReference>
<sequence length="75" mass="8051">MGFCIDSGIITNWPDLILTKIITVSFAYGLADPNLFPYADLAAACAAVLAEETATTLNYGRLSAMWLPVTVLQVN</sequence>
<protein>
    <submittedName>
        <fullName evidence="1">Uncharacterized protein</fullName>
    </submittedName>
</protein>
<name>A0A367QUA4_9NOSO</name>